<evidence type="ECO:0000256" key="1">
    <source>
        <dbReference type="SAM" id="SignalP"/>
    </source>
</evidence>
<proteinExistence type="predicted"/>
<organism evidence="2 3">
    <name type="scientific">Flavobacterium crocinum</name>
    <dbReference type="NCBI Taxonomy" id="2183896"/>
    <lineage>
        <taxon>Bacteria</taxon>
        <taxon>Pseudomonadati</taxon>
        <taxon>Bacteroidota</taxon>
        <taxon>Flavobacteriia</taxon>
        <taxon>Flavobacteriales</taxon>
        <taxon>Flavobacteriaceae</taxon>
        <taxon>Flavobacterium</taxon>
    </lineage>
</organism>
<feature type="signal peptide" evidence="1">
    <location>
        <begin position="1"/>
        <end position="18"/>
    </location>
</feature>
<evidence type="ECO:0000313" key="3">
    <source>
        <dbReference type="Proteomes" id="UP000245250"/>
    </source>
</evidence>
<dbReference type="Proteomes" id="UP000245250">
    <property type="component" value="Chromosome"/>
</dbReference>
<sequence length="144" mass="16274">MKSLLSIMIIALFSVNLAAQDVKQFLFVGIYENTKRGFCGDYEYITAPVTSYKEYEHRRSQFNSGLASDPKKESKTILVENNEVVIIFSYEKKASGWNCKSNIKSSIKAKSLEDCKKSLEAMVAADPADFATPPKIDFIWPEKK</sequence>
<keyword evidence="1" id="KW-0732">Signal</keyword>
<protein>
    <submittedName>
        <fullName evidence="2">Uncharacterized protein</fullName>
    </submittedName>
</protein>
<dbReference type="KEGG" id="fcr:HYN56_19895"/>
<feature type="chain" id="PRO_5015554505" evidence="1">
    <location>
        <begin position="19"/>
        <end position="144"/>
    </location>
</feature>
<dbReference type="OrthoDB" id="9915450at2"/>
<dbReference type="EMBL" id="CP029255">
    <property type="protein sequence ID" value="AWK06365.1"/>
    <property type="molecule type" value="Genomic_DNA"/>
</dbReference>
<dbReference type="RefSeq" id="WP_109193782.1">
    <property type="nucleotide sequence ID" value="NZ_CP029255.1"/>
</dbReference>
<evidence type="ECO:0000313" key="2">
    <source>
        <dbReference type="EMBL" id="AWK06365.1"/>
    </source>
</evidence>
<dbReference type="AlphaFoldDB" id="A0A2S1YQK6"/>
<reference evidence="2 3" key="1">
    <citation type="submission" date="2018-05" db="EMBL/GenBank/DDBJ databases">
        <title>Genome sequencing of Flavobacterium sp. HYN0056.</title>
        <authorList>
            <person name="Yi H."/>
            <person name="Baek C."/>
        </authorList>
    </citation>
    <scope>NUCLEOTIDE SEQUENCE [LARGE SCALE GENOMIC DNA]</scope>
    <source>
        <strain evidence="2 3">HYN0056</strain>
    </source>
</reference>
<name>A0A2S1YQK6_9FLAO</name>
<gene>
    <name evidence="2" type="ORF">HYN56_19895</name>
</gene>
<keyword evidence="3" id="KW-1185">Reference proteome</keyword>
<accession>A0A2S1YQK6</accession>